<evidence type="ECO:0000313" key="21">
    <source>
        <dbReference type="Proteomes" id="UP001168877"/>
    </source>
</evidence>
<dbReference type="GO" id="GO:0006265">
    <property type="term" value="P:DNA topological change"/>
    <property type="evidence" value="ECO:0007669"/>
    <property type="project" value="UniProtKB-UniRule"/>
</dbReference>
<feature type="compositionally biased region" description="Low complexity" evidence="17">
    <location>
        <begin position="448"/>
        <end position="458"/>
    </location>
</feature>
<dbReference type="Gene3D" id="1.10.10.41">
    <property type="entry name" value="Yeast DNA topoisomerase - domain 1"/>
    <property type="match status" value="1"/>
</dbReference>
<dbReference type="InterPro" id="IPR014711">
    <property type="entry name" value="TopoI_cat_a-hlx-sub_euk"/>
</dbReference>
<evidence type="ECO:0000256" key="3">
    <source>
        <dbReference type="ARBA" id="ARBA00004141"/>
    </source>
</evidence>
<dbReference type="GO" id="GO:0007059">
    <property type="term" value="P:chromosome segregation"/>
    <property type="evidence" value="ECO:0007669"/>
    <property type="project" value="TreeGrafter"/>
</dbReference>
<feature type="compositionally biased region" description="Basic residues" evidence="17">
    <location>
        <begin position="690"/>
        <end position="700"/>
    </location>
</feature>
<sequence>MDLEVKNLIKVMFQASISLSYCYFISSKIPKGLPRLLSILPIISFFIYLPLNLTSFHLTFITASYLVWHANFKLLLFAFDHGPLSLSPPSSSSSSPPPTNILHFIIIASFPIKIKPHHPSHQKIKNNNYNTTYLESFLKRVLFVCKILLFVVIFKTYKYKEYLHDYVVMSLYCCHVYLQLEFSLAISTIPARFLGLEVEPQFNEPYLTTSLQDFWGRRWNLVTTGILRTAVYEPLKYIFTPIIGRELAVFPCVMAVFTVSGLMHEVIFYYVSRTSPTWEQLWYFILHGACVVVEIAVKKMVTNRRWRLQRVVSRPLSVVFVAATGAWLFFPVFLRHNVMERIIDEIFILVDFIKNIQLDLFAQRNWCEIHARIMAVEASTKPNLVNNFDDDDDDGPVVFKRSNAASRQNQVNPEVRKPSPSTFNGQNSNAQKGKTPVPSSKPLPVKSPPVSLKPSTSSAKASPVRSPLKSPMAYSKALSPLDDRLKRSPLQNASIAVKEEVSLIKDSNGLIDDDEDSEDDKPLSARLKGNTNNASKGIKTPKPDASSVSKVNVKSPPEDSDDEIPLSSRFPKSYGGTSGGKPFGSDEKKPLANGGSIIKDKQQKSTAVLVKRPLDKASSSALSSAKKPKFSGTTTEVKVKQLTVKPEQKADDDDHIPIAQRIKKANTLVIKSSTTKTTKVTKSVSSSSKKINKNSKKVMKNSKYSKSTKMLPSSGDGQKKWTTLVHSGVIFPPPYTPHGVKMLYKGKEVSLTPAQEEVATMFAVMLDTDYMQKDKFKENFWNDWRKLLGKNHVIQNLDNCDFKPIYNWHQEQKEKKKQMTSEEKKALKEDKLKQEEKYMWAIVDGVKEKVGNFRVEPPGLFRGRGEHPKMGKLKKRIRPCDITINIGKDAPVPECPIPGESWKEVKHDNTVTWLAFWNDPINPKEFKYVFLAASSSLKGQSDKEKYEKARKLKDYIQSIRTAYTKDFTAKDITRRQIAVATYLIDKLALRAGNEKDDDEADTVGCCTLKVSNVECIPPNNLKFDFLGKDSIQYVNTVEVELPVYKAIGQFQGGKKQNADLFDKLDTAKLNAHLKELMPGLTAKVFRTFNASITLDEMLSKGTKQGEVAEKISVYQHANKEVAIICNHQRTVSKSHGAQMSKLIDKIEELKDVIKDLKIDLDRAKKGKPPLKDSDGKQKRNLTPEAIDKKIAQTNVKIEKMERDMKTKEDLKSVALGTSKINYLDPRITVAWCKRHDVPIEKIFNKSLLAKFAWAMDVDPEFRF</sequence>
<feature type="compositionally biased region" description="Low complexity" evidence="17">
    <location>
        <begin position="546"/>
        <end position="555"/>
    </location>
</feature>
<evidence type="ECO:0000256" key="1">
    <source>
        <dbReference type="ARBA" id="ARBA00000213"/>
    </source>
</evidence>
<keyword evidence="10 14" id="KW-0238">DNA-binding</keyword>
<feature type="compositionally biased region" description="Polar residues" evidence="17">
    <location>
        <begin position="403"/>
        <end position="412"/>
    </location>
</feature>
<feature type="transmembrane region" description="Helical" evidence="18">
    <location>
        <begin position="281"/>
        <end position="297"/>
    </location>
</feature>
<dbReference type="GO" id="GO:0006260">
    <property type="term" value="P:DNA replication"/>
    <property type="evidence" value="ECO:0007669"/>
    <property type="project" value="TreeGrafter"/>
</dbReference>
<evidence type="ECO:0000256" key="10">
    <source>
        <dbReference type="ARBA" id="ARBA00023125"/>
    </source>
</evidence>
<dbReference type="InterPro" id="IPR013499">
    <property type="entry name" value="TopoI_euk"/>
</dbReference>
<dbReference type="Gene3D" id="1.10.132.10">
    <property type="match status" value="1"/>
</dbReference>
<proteinExistence type="inferred from homology"/>
<dbReference type="InterPro" id="IPR013034">
    <property type="entry name" value="DNA_topo_DNA_db_N_dom1"/>
</dbReference>
<evidence type="ECO:0000256" key="9">
    <source>
        <dbReference type="ARBA" id="ARBA00023054"/>
    </source>
</evidence>
<feature type="active site" description="O-(3'-phospho-DNA)-tyrosine intermediate" evidence="14">
    <location>
        <position position="1222"/>
    </location>
</feature>
<evidence type="ECO:0000256" key="5">
    <source>
        <dbReference type="ARBA" id="ARBA00022553"/>
    </source>
</evidence>
<evidence type="ECO:0000256" key="4">
    <source>
        <dbReference type="ARBA" id="ARBA00006645"/>
    </source>
</evidence>
<dbReference type="FunFam" id="3.90.15.10:FF:000003">
    <property type="entry name" value="DNA topoisomerase I"/>
    <property type="match status" value="1"/>
</dbReference>
<dbReference type="InterPro" id="IPR013500">
    <property type="entry name" value="TopoI_cat_euk"/>
</dbReference>
<feature type="compositionally biased region" description="Polar residues" evidence="17">
    <location>
        <begin position="419"/>
        <end position="432"/>
    </location>
</feature>
<gene>
    <name evidence="20" type="ORF">LWI29_036164</name>
</gene>
<feature type="domain" description="DNA topoisomerase I eukaryotic-type" evidence="19">
    <location>
        <begin position="860"/>
        <end position="1236"/>
    </location>
</feature>
<dbReference type="SUPFAM" id="SSF56741">
    <property type="entry name" value="Eukaryotic DNA topoisomerase I, N-terminal DNA-binding fragment"/>
    <property type="match status" value="1"/>
</dbReference>
<keyword evidence="21" id="KW-1185">Reference proteome</keyword>
<dbReference type="PANTHER" id="PTHR10290:SF23">
    <property type="entry name" value="DNA TOPOISOMERASE 1 BETA"/>
    <property type="match status" value="1"/>
</dbReference>
<feature type="transmembrane region" description="Helical" evidence="18">
    <location>
        <begin position="247"/>
        <end position="269"/>
    </location>
</feature>
<feature type="transmembrane region" description="Helical" evidence="18">
    <location>
        <begin position="318"/>
        <end position="334"/>
    </location>
</feature>
<dbReference type="GO" id="GO:0005730">
    <property type="term" value="C:nucleolus"/>
    <property type="evidence" value="ECO:0007669"/>
    <property type="project" value="TreeGrafter"/>
</dbReference>
<dbReference type="EMBL" id="JAUESC010000003">
    <property type="protein sequence ID" value="KAK0602708.1"/>
    <property type="molecule type" value="Genomic_DNA"/>
</dbReference>
<dbReference type="Pfam" id="PF02919">
    <property type="entry name" value="Topoisom_I_N"/>
    <property type="match status" value="1"/>
</dbReference>
<keyword evidence="11 18" id="KW-0472">Membrane</keyword>
<feature type="coiled-coil region" evidence="16">
    <location>
        <begin position="809"/>
        <end position="837"/>
    </location>
</feature>
<dbReference type="Pfam" id="PF01028">
    <property type="entry name" value="Topoisom_I"/>
    <property type="match status" value="1"/>
</dbReference>
<dbReference type="Pfam" id="PF14370">
    <property type="entry name" value="Topo_C_assoc"/>
    <property type="match status" value="1"/>
</dbReference>
<evidence type="ECO:0000256" key="13">
    <source>
        <dbReference type="ARBA" id="ARBA00023242"/>
    </source>
</evidence>
<comment type="caution">
    <text evidence="20">The sequence shown here is derived from an EMBL/GenBank/DDBJ whole genome shotgun (WGS) entry which is preliminary data.</text>
</comment>
<dbReference type="InterPro" id="IPR032805">
    <property type="entry name" value="Wax_synthase_dom"/>
</dbReference>
<dbReference type="FunFam" id="1.10.132.10:FF:000002">
    <property type="entry name" value="DNA topoisomerase I"/>
    <property type="match status" value="1"/>
</dbReference>
<accession>A0AA39T5U9</accession>
<comment type="catalytic activity">
    <reaction evidence="1 14 15">
        <text>ATP-independent breakage of single-stranded DNA, followed by passage and rejoining.</text>
        <dbReference type="EC" id="5.6.2.1"/>
    </reaction>
</comment>
<dbReference type="GO" id="GO:0003917">
    <property type="term" value="F:DNA topoisomerase type I (single strand cut, ATP-independent) activity"/>
    <property type="evidence" value="ECO:0007669"/>
    <property type="project" value="UniProtKB-UniRule"/>
</dbReference>
<feature type="region of interest" description="Disordered" evidence="17">
    <location>
        <begin position="386"/>
        <end position="472"/>
    </location>
</feature>
<evidence type="ECO:0000256" key="11">
    <source>
        <dbReference type="ARBA" id="ARBA00023136"/>
    </source>
</evidence>
<dbReference type="InterPro" id="IPR025834">
    <property type="entry name" value="TopoI_C_dom"/>
</dbReference>
<dbReference type="InterPro" id="IPR001631">
    <property type="entry name" value="TopoI"/>
</dbReference>
<evidence type="ECO:0000256" key="14">
    <source>
        <dbReference type="PROSITE-ProRule" id="PRU01382"/>
    </source>
</evidence>
<keyword evidence="13" id="KW-0539">Nucleus</keyword>
<evidence type="ECO:0000313" key="20">
    <source>
        <dbReference type="EMBL" id="KAK0602708.1"/>
    </source>
</evidence>
<dbReference type="InterPro" id="IPR051062">
    <property type="entry name" value="Topoisomerase_IB"/>
</dbReference>
<feature type="compositionally biased region" description="Basic and acidic residues" evidence="17">
    <location>
        <begin position="1164"/>
        <end position="1177"/>
    </location>
</feature>
<dbReference type="PRINTS" id="PR00416">
    <property type="entry name" value="EUTPISMRASEI"/>
</dbReference>
<dbReference type="PROSITE" id="PS00176">
    <property type="entry name" value="TOPO_IB_1"/>
    <property type="match status" value="1"/>
</dbReference>
<dbReference type="InterPro" id="IPR008336">
    <property type="entry name" value="TopoI_DNA-bd_euk"/>
</dbReference>
<feature type="region of interest" description="Disordered" evidence="17">
    <location>
        <begin position="1164"/>
        <end position="1184"/>
    </location>
</feature>
<organism evidence="20 21">
    <name type="scientific">Acer saccharum</name>
    <name type="common">Sugar maple</name>
    <dbReference type="NCBI Taxonomy" id="4024"/>
    <lineage>
        <taxon>Eukaryota</taxon>
        <taxon>Viridiplantae</taxon>
        <taxon>Streptophyta</taxon>
        <taxon>Embryophyta</taxon>
        <taxon>Tracheophyta</taxon>
        <taxon>Spermatophyta</taxon>
        <taxon>Magnoliopsida</taxon>
        <taxon>eudicotyledons</taxon>
        <taxon>Gunneridae</taxon>
        <taxon>Pentapetalae</taxon>
        <taxon>rosids</taxon>
        <taxon>malvids</taxon>
        <taxon>Sapindales</taxon>
        <taxon>Sapindaceae</taxon>
        <taxon>Hippocastanoideae</taxon>
        <taxon>Acereae</taxon>
        <taxon>Acer</taxon>
    </lineage>
</organism>
<dbReference type="InterPro" id="IPR013030">
    <property type="entry name" value="DNA_topo_DNA_db_N_dom2"/>
</dbReference>
<evidence type="ECO:0000256" key="8">
    <source>
        <dbReference type="ARBA" id="ARBA00023029"/>
    </source>
</evidence>
<dbReference type="EC" id="5.6.2.1" evidence="15"/>
<dbReference type="SMART" id="SM00435">
    <property type="entry name" value="TOPEUc"/>
    <property type="match status" value="1"/>
</dbReference>
<dbReference type="GO" id="GO:0016020">
    <property type="term" value="C:membrane"/>
    <property type="evidence" value="ECO:0007669"/>
    <property type="project" value="UniProtKB-SubCell"/>
</dbReference>
<dbReference type="CDD" id="cd00659">
    <property type="entry name" value="Topo_IB_C"/>
    <property type="match status" value="1"/>
</dbReference>
<dbReference type="InterPro" id="IPR018521">
    <property type="entry name" value="TopoIB_AS"/>
</dbReference>
<keyword evidence="8 14" id="KW-0799">Topoisomerase</keyword>
<dbReference type="InterPro" id="IPR036202">
    <property type="entry name" value="TopoI_DNA-bd_euk_N_sf"/>
</dbReference>
<evidence type="ECO:0000256" key="2">
    <source>
        <dbReference type="ARBA" id="ARBA00004123"/>
    </source>
</evidence>
<name>A0AA39T5U9_ACESA</name>
<comment type="function">
    <text evidence="15">Releases the supercoiling and torsional tension of DNA introduced during the DNA replication and transcription by transiently cleaving and rejoining one strand of the DNA duplex. Introduces a single-strand break via transesterification at the specific target site 5'-[CT]CCTTp site in duplex DNA. The scissile phosphodiester is attacked by the catalytic tyrosine of the enzyme, resulting in the formation of a DNA-(3'-phosphotyrosyl)-enzyme intermediate and the expulsion of a 5'-OH DNA strand. The free DNA strand then undergoes passage around the unbroken strand thus removing DNA supercoils. Finally, in the religation step, the DNA 5'-OH attacks the covalent intermediate to expel the active-site tyrosine and restore the DNA phosphodiester backbone.</text>
</comment>
<comment type="subcellular location">
    <subcellularLocation>
        <location evidence="3">Membrane</location>
        <topology evidence="3">Multi-pass membrane protein</topology>
    </subcellularLocation>
    <subcellularLocation>
        <location evidence="2">Nucleus</location>
    </subcellularLocation>
</comment>
<dbReference type="Gene3D" id="2.170.11.10">
    <property type="entry name" value="DNA Topoisomerase I, domain 2"/>
    <property type="match status" value="1"/>
</dbReference>
<keyword evidence="12 14" id="KW-0413">Isomerase</keyword>
<evidence type="ECO:0000256" key="18">
    <source>
        <dbReference type="SAM" id="Phobius"/>
    </source>
</evidence>
<feature type="region of interest" description="Disordered" evidence="17">
    <location>
        <begin position="681"/>
        <end position="716"/>
    </location>
</feature>
<evidence type="ECO:0000256" key="16">
    <source>
        <dbReference type="SAM" id="Coils"/>
    </source>
</evidence>
<dbReference type="FunFam" id="1.10.10.41:FF:000001">
    <property type="entry name" value="DNA topoisomerase I"/>
    <property type="match status" value="1"/>
</dbReference>
<comment type="similarity">
    <text evidence="4 14 15">Belongs to the type IB topoisomerase family.</text>
</comment>
<evidence type="ECO:0000256" key="7">
    <source>
        <dbReference type="ARBA" id="ARBA00022989"/>
    </source>
</evidence>
<dbReference type="GO" id="GO:0003677">
    <property type="term" value="F:DNA binding"/>
    <property type="evidence" value="ECO:0007669"/>
    <property type="project" value="UniProtKB-UniRule"/>
</dbReference>
<keyword evidence="5" id="KW-0597">Phosphoprotein</keyword>
<reference evidence="20" key="1">
    <citation type="journal article" date="2022" name="Plant J.">
        <title>Strategies of tolerance reflected in two North American maple genomes.</title>
        <authorList>
            <person name="McEvoy S.L."/>
            <person name="Sezen U.U."/>
            <person name="Trouern-Trend A."/>
            <person name="McMahon S.M."/>
            <person name="Schaberg P.G."/>
            <person name="Yang J."/>
            <person name="Wegrzyn J.L."/>
            <person name="Swenson N.G."/>
        </authorList>
    </citation>
    <scope>NUCLEOTIDE SEQUENCE</scope>
    <source>
        <strain evidence="20">NS2018</strain>
    </source>
</reference>
<dbReference type="FunFam" id="2.170.11.10:FF:000001">
    <property type="entry name" value="DNA topoisomerase I"/>
    <property type="match status" value="1"/>
</dbReference>
<feature type="transmembrane region" description="Helical" evidence="18">
    <location>
        <begin position="137"/>
        <end position="154"/>
    </location>
</feature>
<keyword evidence="9 16" id="KW-0175">Coiled coil</keyword>
<evidence type="ECO:0000256" key="17">
    <source>
        <dbReference type="SAM" id="MobiDB-lite"/>
    </source>
</evidence>
<evidence type="ECO:0000256" key="12">
    <source>
        <dbReference type="ARBA" id="ARBA00023235"/>
    </source>
</evidence>
<feature type="region of interest" description="Disordered" evidence="17">
    <location>
        <begin position="508"/>
        <end position="610"/>
    </location>
</feature>
<dbReference type="InterPro" id="IPR014727">
    <property type="entry name" value="TopoI_cat_a/b-sub_euk"/>
</dbReference>
<dbReference type="AlphaFoldDB" id="A0AA39T5U9"/>
<dbReference type="Proteomes" id="UP001168877">
    <property type="component" value="Unassembled WGS sequence"/>
</dbReference>
<dbReference type="PANTHER" id="PTHR10290">
    <property type="entry name" value="DNA TOPOISOMERASE I"/>
    <property type="match status" value="1"/>
</dbReference>
<protein>
    <recommendedName>
        <fullName evidence="15">DNA topoisomerase I</fullName>
        <ecNumber evidence="15">5.6.2.1</ecNumber>
    </recommendedName>
    <alternativeName>
        <fullName evidence="15">DNA topoisomerase 1</fullName>
    </alternativeName>
</protein>
<evidence type="ECO:0000256" key="15">
    <source>
        <dbReference type="RuleBase" id="RU365101"/>
    </source>
</evidence>
<evidence type="ECO:0000256" key="6">
    <source>
        <dbReference type="ARBA" id="ARBA00022692"/>
    </source>
</evidence>
<dbReference type="GO" id="GO:0005694">
    <property type="term" value="C:chromosome"/>
    <property type="evidence" value="ECO:0007669"/>
    <property type="project" value="InterPro"/>
</dbReference>
<reference evidence="20" key="2">
    <citation type="submission" date="2023-06" db="EMBL/GenBank/DDBJ databases">
        <authorList>
            <person name="Swenson N.G."/>
            <person name="Wegrzyn J.L."/>
            <person name="Mcevoy S.L."/>
        </authorList>
    </citation>
    <scope>NUCLEOTIDE SEQUENCE</scope>
    <source>
        <strain evidence="20">NS2018</strain>
        <tissue evidence="20">Leaf</tissue>
    </source>
</reference>
<dbReference type="CDD" id="cd00660">
    <property type="entry name" value="Topoisomer_IB_N"/>
    <property type="match status" value="1"/>
</dbReference>
<dbReference type="PROSITE" id="PS52038">
    <property type="entry name" value="TOPO_IB_2"/>
    <property type="match status" value="1"/>
</dbReference>
<keyword evidence="7 18" id="KW-1133">Transmembrane helix</keyword>
<dbReference type="InterPro" id="IPR011010">
    <property type="entry name" value="DNA_brk_join_enz"/>
</dbReference>
<dbReference type="SUPFAM" id="SSF56349">
    <property type="entry name" value="DNA breaking-rejoining enzymes"/>
    <property type="match status" value="1"/>
</dbReference>
<dbReference type="Pfam" id="PF13813">
    <property type="entry name" value="MBOAT_2"/>
    <property type="match status" value="1"/>
</dbReference>
<dbReference type="Gene3D" id="3.90.15.10">
    <property type="entry name" value="Topoisomerase I, Chain A, domain 3"/>
    <property type="match status" value="1"/>
</dbReference>
<keyword evidence="6 18" id="KW-0812">Transmembrane</keyword>
<evidence type="ECO:0000259" key="19">
    <source>
        <dbReference type="SMART" id="SM00435"/>
    </source>
</evidence>